<comment type="subcellular location">
    <subcellularLocation>
        <location evidence="1">Membrane</location>
        <topology evidence="1">Multi-pass membrane protein</topology>
    </subcellularLocation>
</comment>
<evidence type="ECO:0000313" key="8">
    <source>
        <dbReference type="EMBL" id="MDX2911118.1"/>
    </source>
</evidence>
<evidence type="ECO:0000256" key="4">
    <source>
        <dbReference type="ARBA" id="ARBA00023136"/>
    </source>
</evidence>
<feature type="transmembrane region" description="Helical" evidence="6">
    <location>
        <begin position="153"/>
        <end position="174"/>
    </location>
</feature>
<protein>
    <submittedName>
        <fullName evidence="8">Ion transporter</fullName>
    </submittedName>
</protein>
<evidence type="ECO:0000259" key="7">
    <source>
        <dbReference type="Pfam" id="PF00520"/>
    </source>
</evidence>
<keyword evidence="9" id="KW-1185">Reference proteome</keyword>
<organism evidence="8 9">
    <name type="scientific">Streptomyces griseiscabiei</name>
    <dbReference type="NCBI Taxonomy" id="2993540"/>
    <lineage>
        <taxon>Bacteria</taxon>
        <taxon>Bacillati</taxon>
        <taxon>Actinomycetota</taxon>
        <taxon>Actinomycetes</taxon>
        <taxon>Kitasatosporales</taxon>
        <taxon>Streptomycetaceae</taxon>
        <taxon>Streptomyces</taxon>
    </lineage>
</organism>
<gene>
    <name evidence="8" type="ORF">PV517_20755</name>
</gene>
<feature type="region of interest" description="Disordered" evidence="5">
    <location>
        <begin position="249"/>
        <end position="299"/>
    </location>
</feature>
<feature type="transmembrane region" description="Helical" evidence="6">
    <location>
        <begin position="186"/>
        <end position="205"/>
    </location>
</feature>
<keyword evidence="2 6" id="KW-0812">Transmembrane</keyword>
<dbReference type="EMBL" id="JARAVY010000007">
    <property type="protein sequence ID" value="MDX2911118.1"/>
    <property type="molecule type" value="Genomic_DNA"/>
</dbReference>
<feature type="region of interest" description="Disordered" evidence="5">
    <location>
        <begin position="325"/>
        <end position="349"/>
    </location>
</feature>
<dbReference type="Proteomes" id="UP001271723">
    <property type="component" value="Unassembled WGS sequence"/>
</dbReference>
<sequence>MTDPHDRTTPTARRPRRRALAERARAVTEARWFGVTVFALILTNAALLGVETYSALVTGWGGWLRLAEHLCLAAFTVEILLRACAHADRPRDFLRDPWNLFDLAVVVSAFLPVVRENGTILRLLRLARVLRTARFLPQLRVFMVAVGRSLPGTFSFLLVGALLLYVYAMVGWVFFADHDPEHFGSLGRAVLTLFLLMTLDGLGDAVRAGLEISRWSIVYYASYVLFASFVLVNVLIGVVISSLDEAREMEREQEDREREDREREDREREDREQEDREREDRGQEDRERDPAVAVRTATADTVAEDEVRVRILAARQALDALEASLRHGPPHRHAESCAVRDAPEALGSR</sequence>
<feature type="transmembrane region" description="Helical" evidence="6">
    <location>
        <begin position="32"/>
        <end position="50"/>
    </location>
</feature>
<dbReference type="RefSeq" id="WP_086751094.1">
    <property type="nucleotide sequence ID" value="NZ_JAGJBZ010000001.1"/>
</dbReference>
<dbReference type="Gene3D" id="1.10.287.70">
    <property type="match status" value="1"/>
</dbReference>
<evidence type="ECO:0000256" key="2">
    <source>
        <dbReference type="ARBA" id="ARBA00022692"/>
    </source>
</evidence>
<dbReference type="Pfam" id="PF00520">
    <property type="entry name" value="Ion_trans"/>
    <property type="match status" value="1"/>
</dbReference>
<evidence type="ECO:0000256" key="6">
    <source>
        <dbReference type="SAM" id="Phobius"/>
    </source>
</evidence>
<evidence type="ECO:0000313" key="9">
    <source>
        <dbReference type="Proteomes" id="UP001271723"/>
    </source>
</evidence>
<evidence type="ECO:0000256" key="5">
    <source>
        <dbReference type="SAM" id="MobiDB-lite"/>
    </source>
</evidence>
<dbReference type="PANTHER" id="PTHR10037">
    <property type="entry name" value="VOLTAGE-GATED CATION CHANNEL CALCIUM AND SODIUM"/>
    <property type="match status" value="1"/>
</dbReference>
<dbReference type="InterPro" id="IPR005821">
    <property type="entry name" value="Ion_trans_dom"/>
</dbReference>
<dbReference type="SUPFAM" id="SSF81324">
    <property type="entry name" value="Voltage-gated potassium channels"/>
    <property type="match status" value="1"/>
</dbReference>
<proteinExistence type="predicted"/>
<name>A0ABU4L672_9ACTN</name>
<evidence type="ECO:0000256" key="3">
    <source>
        <dbReference type="ARBA" id="ARBA00022989"/>
    </source>
</evidence>
<accession>A0ABU4L672</accession>
<feature type="transmembrane region" description="Helical" evidence="6">
    <location>
        <begin position="217"/>
        <end position="243"/>
    </location>
</feature>
<feature type="compositionally biased region" description="Basic and acidic residues" evidence="5">
    <location>
        <begin position="249"/>
        <end position="290"/>
    </location>
</feature>
<dbReference type="InterPro" id="IPR027359">
    <property type="entry name" value="Volt_channel_dom_sf"/>
</dbReference>
<keyword evidence="3 6" id="KW-1133">Transmembrane helix</keyword>
<dbReference type="Gene3D" id="1.20.120.350">
    <property type="entry name" value="Voltage-gated potassium channels. Chain C"/>
    <property type="match status" value="1"/>
</dbReference>
<dbReference type="PRINTS" id="PR00169">
    <property type="entry name" value="KCHANNEL"/>
</dbReference>
<feature type="domain" description="Ion transport" evidence="7">
    <location>
        <begin position="31"/>
        <end position="249"/>
    </location>
</feature>
<keyword evidence="4 6" id="KW-0472">Membrane</keyword>
<comment type="caution">
    <text evidence="8">The sequence shown here is derived from an EMBL/GenBank/DDBJ whole genome shotgun (WGS) entry which is preliminary data.</text>
</comment>
<dbReference type="PANTHER" id="PTHR10037:SF62">
    <property type="entry name" value="SODIUM CHANNEL PROTEIN 60E"/>
    <property type="match status" value="1"/>
</dbReference>
<dbReference type="InterPro" id="IPR043203">
    <property type="entry name" value="VGCC_Ca_Na"/>
</dbReference>
<evidence type="ECO:0000256" key="1">
    <source>
        <dbReference type="ARBA" id="ARBA00004141"/>
    </source>
</evidence>
<reference evidence="8 9" key="1">
    <citation type="journal article" date="2023" name="Microb. Genom.">
        <title>Mesoterricola silvestris gen. nov., sp. nov., Mesoterricola sediminis sp. nov., Geothrix oryzae sp. nov., Geothrix edaphica sp. nov., Geothrix rubra sp. nov., and Geothrix limicola sp. nov., six novel members of Acidobacteriota isolated from soils.</title>
        <authorList>
            <person name="Weisberg A.J."/>
            <person name="Pearce E."/>
            <person name="Kramer C.G."/>
            <person name="Chang J.H."/>
            <person name="Clarke C.R."/>
        </authorList>
    </citation>
    <scope>NUCLEOTIDE SEQUENCE [LARGE SCALE GENOMIC DNA]</scope>
    <source>
        <strain evidence="8 9">NRRL_B-2795</strain>
    </source>
</reference>